<dbReference type="AlphaFoldDB" id="A0A834I5J5"/>
<keyword evidence="3" id="KW-1185">Reference proteome</keyword>
<organism evidence="2 3">
    <name type="scientific">Rhynchophorus ferrugineus</name>
    <name type="common">Red palm weevil</name>
    <name type="synonym">Curculio ferrugineus</name>
    <dbReference type="NCBI Taxonomy" id="354439"/>
    <lineage>
        <taxon>Eukaryota</taxon>
        <taxon>Metazoa</taxon>
        <taxon>Ecdysozoa</taxon>
        <taxon>Arthropoda</taxon>
        <taxon>Hexapoda</taxon>
        <taxon>Insecta</taxon>
        <taxon>Pterygota</taxon>
        <taxon>Neoptera</taxon>
        <taxon>Endopterygota</taxon>
        <taxon>Coleoptera</taxon>
        <taxon>Polyphaga</taxon>
        <taxon>Cucujiformia</taxon>
        <taxon>Curculionidae</taxon>
        <taxon>Dryophthorinae</taxon>
        <taxon>Rhynchophorus</taxon>
    </lineage>
</organism>
<gene>
    <name evidence="2" type="ORF">GWI33_013914</name>
</gene>
<protein>
    <submittedName>
        <fullName evidence="2">Uncharacterized protein</fullName>
    </submittedName>
</protein>
<dbReference type="EMBL" id="JAACXV010013461">
    <property type="protein sequence ID" value="KAF7273379.1"/>
    <property type="molecule type" value="Genomic_DNA"/>
</dbReference>
<name>A0A834I5J5_RHYFE</name>
<evidence type="ECO:0000256" key="1">
    <source>
        <dbReference type="SAM" id="MobiDB-lite"/>
    </source>
</evidence>
<evidence type="ECO:0000313" key="3">
    <source>
        <dbReference type="Proteomes" id="UP000625711"/>
    </source>
</evidence>
<evidence type="ECO:0000313" key="2">
    <source>
        <dbReference type="EMBL" id="KAF7273379.1"/>
    </source>
</evidence>
<proteinExistence type="predicted"/>
<feature type="region of interest" description="Disordered" evidence="1">
    <location>
        <begin position="61"/>
        <end position="98"/>
    </location>
</feature>
<comment type="caution">
    <text evidence="2">The sequence shown here is derived from an EMBL/GenBank/DDBJ whole genome shotgun (WGS) entry which is preliminary data.</text>
</comment>
<dbReference type="Proteomes" id="UP000625711">
    <property type="component" value="Unassembled WGS sequence"/>
</dbReference>
<accession>A0A834I5J5</accession>
<reference evidence="2" key="1">
    <citation type="submission" date="2020-08" db="EMBL/GenBank/DDBJ databases">
        <title>Genome sequencing and assembly of the red palm weevil Rhynchophorus ferrugineus.</title>
        <authorList>
            <person name="Dias G.B."/>
            <person name="Bergman C.M."/>
            <person name="Manee M."/>
        </authorList>
    </citation>
    <scope>NUCLEOTIDE SEQUENCE</scope>
    <source>
        <strain evidence="2">AA-2017</strain>
        <tissue evidence="2">Whole larva</tissue>
    </source>
</reference>
<sequence>MPKTSNVTGGIPRTNGATTSLSIRARSQFEHRSFPHRISKYLISFSLRFLKCFRKSRLTTRGPTSLSPVPPVVPSPRVAHSLSPAECSPRATKNPETNHLQPFHRIQPAFDASNNIVFIVIASHRRPWNCTSTMRANRPEIGDLIVRKKWKEQCK</sequence>